<evidence type="ECO:0000256" key="3">
    <source>
        <dbReference type="ARBA" id="ARBA00022692"/>
    </source>
</evidence>
<dbReference type="PANTHER" id="PTHR42703">
    <property type="entry name" value="NADH DEHYDROGENASE"/>
    <property type="match status" value="1"/>
</dbReference>
<keyword evidence="2" id="KW-1003">Cell membrane</keyword>
<keyword evidence="5 6" id="KW-0472">Membrane</keyword>
<proteinExistence type="predicted"/>
<feature type="transmembrane region" description="Helical" evidence="6">
    <location>
        <begin position="87"/>
        <end position="105"/>
    </location>
</feature>
<dbReference type="AlphaFoldDB" id="A0AAE3MY52"/>
<comment type="caution">
    <text evidence="7">The sequence shown here is derived from an EMBL/GenBank/DDBJ whole genome shotgun (WGS) entry which is preliminary data.</text>
</comment>
<name>A0AAE3MY52_9HYPH</name>
<evidence type="ECO:0000256" key="4">
    <source>
        <dbReference type="ARBA" id="ARBA00022989"/>
    </source>
</evidence>
<organism evidence="7 8">
    <name type="scientific">Ectorhizobium quercum</name>
    <dbReference type="NCBI Taxonomy" id="2965071"/>
    <lineage>
        <taxon>Bacteria</taxon>
        <taxon>Pseudomonadati</taxon>
        <taxon>Pseudomonadota</taxon>
        <taxon>Alphaproteobacteria</taxon>
        <taxon>Hyphomicrobiales</taxon>
        <taxon>Rhizobiaceae</taxon>
        <taxon>Ectorhizobium</taxon>
    </lineage>
</organism>
<dbReference type="PANTHER" id="PTHR42703:SF1">
    <property type="entry name" value="NA(+)_H(+) ANTIPORTER SUBUNIT D1"/>
    <property type="match status" value="1"/>
</dbReference>
<evidence type="ECO:0000256" key="6">
    <source>
        <dbReference type="SAM" id="Phobius"/>
    </source>
</evidence>
<dbReference type="RefSeq" id="WP_306410883.1">
    <property type="nucleotide sequence ID" value="NZ_JANFPI010000002.1"/>
</dbReference>
<sequence length="165" mass="17556">MFCRGEELRQTIVLSGALASLVLAGLLAAEVVAHGVIAGQMSGWAAPFGITLVADYLAAAMVTITAIIGLAVAVRSLAEIGQASARFGYYALLQTLLGYCALWFGRDLIGRNGDTGYFRALLQGFVLAAYFVKELVLSCIHVARLHRATAKAASSYRHHAARRAE</sequence>
<evidence type="ECO:0000313" key="8">
    <source>
        <dbReference type="Proteomes" id="UP001208771"/>
    </source>
</evidence>
<protein>
    <submittedName>
        <fullName evidence="7">Uncharacterized protein</fullName>
    </submittedName>
</protein>
<reference evidence="7" key="1">
    <citation type="submission" date="2022-07" db="EMBL/GenBank/DDBJ databases">
        <title>Ectorhizobium quercum gen.nov., sp. nov.</title>
        <authorList>
            <person name="Ma T."/>
            <person name="Li Y."/>
        </authorList>
    </citation>
    <scope>NUCLEOTIDE SEQUENCE</scope>
    <source>
        <strain evidence="7">BDR2-2</strain>
    </source>
</reference>
<feature type="transmembrane region" description="Helical" evidence="6">
    <location>
        <begin position="117"/>
        <end position="137"/>
    </location>
</feature>
<dbReference type="GO" id="GO:0005886">
    <property type="term" value="C:plasma membrane"/>
    <property type="evidence" value="ECO:0007669"/>
    <property type="project" value="UniProtKB-SubCell"/>
</dbReference>
<keyword evidence="4 6" id="KW-1133">Transmembrane helix</keyword>
<feature type="transmembrane region" description="Helical" evidence="6">
    <location>
        <begin position="12"/>
        <end position="36"/>
    </location>
</feature>
<keyword evidence="8" id="KW-1185">Reference proteome</keyword>
<evidence type="ECO:0000256" key="5">
    <source>
        <dbReference type="ARBA" id="ARBA00023136"/>
    </source>
</evidence>
<dbReference type="Proteomes" id="UP001208771">
    <property type="component" value="Unassembled WGS sequence"/>
</dbReference>
<feature type="transmembrane region" description="Helical" evidence="6">
    <location>
        <begin position="56"/>
        <end position="75"/>
    </location>
</feature>
<dbReference type="EMBL" id="JANFPI010000002">
    <property type="protein sequence ID" value="MCX8997114.1"/>
    <property type="molecule type" value="Genomic_DNA"/>
</dbReference>
<accession>A0AAE3MY52</accession>
<evidence type="ECO:0000256" key="1">
    <source>
        <dbReference type="ARBA" id="ARBA00004651"/>
    </source>
</evidence>
<evidence type="ECO:0000313" key="7">
    <source>
        <dbReference type="EMBL" id="MCX8997114.1"/>
    </source>
</evidence>
<keyword evidence="3 6" id="KW-0812">Transmembrane</keyword>
<evidence type="ECO:0000256" key="2">
    <source>
        <dbReference type="ARBA" id="ARBA00022475"/>
    </source>
</evidence>
<dbReference type="InterPro" id="IPR050586">
    <property type="entry name" value="CPA3_Na-H_Antiporter_D"/>
</dbReference>
<comment type="subcellular location">
    <subcellularLocation>
        <location evidence="1">Cell membrane</location>
        <topology evidence="1">Multi-pass membrane protein</topology>
    </subcellularLocation>
</comment>
<gene>
    <name evidence="7" type="ORF">NOF55_08340</name>
</gene>